<feature type="active site" description="Proton acceptor" evidence="5">
    <location>
        <position position="489"/>
    </location>
</feature>
<feature type="active site" description="Proton donor" evidence="5">
    <location>
        <position position="447"/>
    </location>
</feature>
<feature type="binding site" evidence="6">
    <location>
        <position position="85"/>
    </location>
    <ligand>
        <name>FAD</name>
        <dbReference type="ChEBI" id="CHEBI:57692"/>
    </ligand>
</feature>
<comment type="cofactor">
    <cofactor evidence="1 6">
        <name>FAD</name>
        <dbReference type="ChEBI" id="CHEBI:57692"/>
    </cofactor>
</comment>
<name>A0A2T1LWL6_9CHRO</name>
<dbReference type="SUPFAM" id="SSF51905">
    <property type="entry name" value="FAD/NAD(P)-binding domain"/>
    <property type="match status" value="1"/>
</dbReference>
<feature type="binding site" evidence="6">
    <location>
        <begin position="446"/>
        <end position="447"/>
    </location>
    <ligand>
        <name>FAD</name>
        <dbReference type="ChEBI" id="CHEBI:57692"/>
    </ligand>
</feature>
<dbReference type="InterPro" id="IPR012132">
    <property type="entry name" value="GMC_OxRdtase"/>
</dbReference>
<reference evidence="10 11" key="2">
    <citation type="submission" date="2018-03" db="EMBL/GenBank/DDBJ databases">
        <authorList>
            <person name="Keele B.F."/>
        </authorList>
    </citation>
    <scope>NUCLEOTIDE SEQUENCE [LARGE SCALE GENOMIC DNA]</scope>
    <source>
        <strain evidence="10 11">CCALA 016</strain>
    </source>
</reference>
<evidence type="ECO:0000313" key="10">
    <source>
        <dbReference type="EMBL" id="PSF36305.1"/>
    </source>
</evidence>
<dbReference type="GO" id="GO:0016614">
    <property type="term" value="F:oxidoreductase activity, acting on CH-OH group of donors"/>
    <property type="evidence" value="ECO:0007669"/>
    <property type="project" value="InterPro"/>
</dbReference>
<dbReference type="Proteomes" id="UP000239001">
    <property type="component" value="Unassembled WGS sequence"/>
</dbReference>
<evidence type="ECO:0000256" key="5">
    <source>
        <dbReference type="PIRSR" id="PIRSR000137-1"/>
    </source>
</evidence>
<comment type="similarity">
    <text evidence="2 7">Belongs to the GMC oxidoreductase family.</text>
</comment>
<feature type="domain" description="Glucose-methanol-choline oxidoreductase N-terminal" evidence="8">
    <location>
        <begin position="79"/>
        <end position="102"/>
    </location>
</feature>
<keyword evidence="4 6" id="KW-0274">FAD</keyword>
<dbReference type="Gene3D" id="3.50.50.60">
    <property type="entry name" value="FAD/NAD(P)-binding domain"/>
    <property type="match status" value="1"/>
</dbReference>
<evidence type="ECO:0000259" key="8">
    <source>
        <dbReference type="PROSITE" id="PS00623"/>
    </source>
</evidence>
<keyword evidence="11" id="KW-1185">Reference proteome</keyword>
<dbReference type="Pfam" id="PF05199">
    <property type="entry name" value="GMC_oxred_C"/>
    <property type="match status" value="1"/>
</dbReference>
<evidence type="ECO:0000256" key="1">
    <source>
        <dbReference type="ARBA" id="ARBA00001974"/>
    </source>
</evidence>
<feature type="domain" description="Glucose-methanol-choline oxidoreductase N-terminal" evidence="9">
    <location>
        <begin position="258"/>
        <end position="272"/>
    </location>
</feature>
<dbReference type="PANTHER" id="PTHR11552">
    <property type="entry name" value="GLUCOSE-METHANOL-CHOLINE GMC OXIDOREDUCTASE"/>
    <property type="match status" value="1"/>
</dbReference>
<dbReference type="InterPro" id="IPR036188">
    <property type="entry name" value="FAD/NAD-bd_sf"/>
</dbReference>
<dbReference type="PROSITE" id="PS00623">
    <property type="entry name" value="GMC_OXRED_1"/>
    <property type="match status" value="1"/>
</dbReference>
<organism evidence="10 11">
    <name type="scientific">Aphanothece hegewaldii CCALA 016</name>
    <dbReference type="NCBI Taxonomy" id="2107694"/>
    <lineage>
        <taxon>Bacteria</taxon>
        <taxon>Bacillati</taxon>
        <taxon>Cyanobacteriota</taxon>
        <taxon>Cyanophyceae</taxon>
        <taxon>Oscillatoriophycideae</taxon>
        <taxon>Chroococcales</taxon>
        <taxon>Aphanothecaceae</taxon>
        <taxon>Aphanothece</taxon>
    </lineage>
</organism>
<dbReference type="OrthoDB" id="9785276at2"/>
<proteinExistence type="inferred from homology"/>
<dbReference type="Gene3D" id="3.30.560.10">
    <property type="entry name" value="Glucose Oxidase, domain 3"/>
    <property type="match status" value="1"/>
</dbReference>
<dbReference type="PIRSF" id="PIRSF000137">
    <property type="entry name" value="Alcohol_oxidase"/>
    <property type="match status" value="1"/>
</dbReference>
<sequence>MNTFDFIIVGGGTAGCVLANRLSEKSDLSVLLLEVGGDVTPDSEDVQQWCNLIGTEIDWNYQTIEQLGLNNRKIKQPRGKLLGGTSSLNGMLYTRPLRHNFEEWANQGAIGWDYENIVPYLQKLENFDESGEPILGHHGTLHLTTQKVNTEKHHIYKNILETCEHLGYPIYDNFSASDFIEGSEGLGWFAANIKENKRYGAAQAYLEPVMNRSNLTVITHATATRILIENDRAFGIEYMHQNQPIQAEVKREVILAAGSIESPKLLLLSGIGAEDELKKHQIPLKLLLPGVGQNFHDHVTVSSHFILKSDVEEPLCNLCRVALFAKSDLSMPVSDLEYLMMITSQQDESEQEVKLLTIHISIQVPVSRGWIKLASNDPLADPLIHPNLLGEQADRDRLVAAIQKIRQLIKTEPLASLIERELTPGDKYPTDEDLDEFVREQAQSQWHICGSCKMGIDDMAVVNPELIVRGLDNVRVVDSSIMPSVVTGHAQSSIFAIAEKAADLIMANLYQLQNS</sequence>
<evidence type="ECO:0000256" key="6">
    <source>
        <dbReference type="PIRSR" id="PIRSR000137-2"/>
    </source>
</evidence>
<dbReference type="PANTHER" id="PTHR11552:SF147">
    <property type="entry name" value="CHOLINE DEHYDROGENASE, MITOCHONDRIAL"/>
    <property type="match status" value="1"/>
</dbReference>
<dbReference type="AlphaFoldDB" id="A0A2T1LWL6"/>
<dbReference type="PROSITE" id="PS00624">
    <property type="entry name" value="GMC_OXRED_2"/>
    <property type="match status" value="1"/>
</dbReference>
<dbReference type="InterPro" id="IPR007867">
    <property type="entry name" value="GMC_OxRtase_C"/>
</dbReference>
<evidence type="ECO:0000256" key="2">
    <source>
        <dbReference type="ARBA" id="ARBA00010790"/>
    </source>
</evidence>
<reference evidence="10 11" key="1">
    <citation type="submission" date="2018-03" db="EMBL/GenBank/DDBJ databases">
        <title>The ancient ancestry and fast evolution of plastids.</title>
        <authorList>
            <person name="Moore K.R."/>
            <person name="Magnabosco C."/>
            <person name="Momper L."/>
            <person name="Gold D.A."/>
            <person name="Bosak T."/>
            <person name="Fournier G.P."/>
        </authorList>
    </citation>
    <scope>NUCLEOTIDE SEQUENCE [LARGE SCALE GENOMIC DNA]</scope>
    <source>
        <strain evidence="10 11">CCALA 016</strain>
    </source>
</reference>
<dbReference type="RefSeq" id="WP_106457489.1">
    <property type="nucleotide sequence ID" value="NZ_PXOH01000014.1"/>
</dbReference>
<keyword evidence="3 7" id="KW-0285">Flavoprotein</keyword>
<protein>
    <recommendedName>
        <fullName evidence="8 9">Glucose-methanol-choline oxidoreductase N-terminal domain-containing protein</fullName>
    </recommendedName>
</protein>
<evidence type="ECO:0000259" key="9">
    <source>
        <dbReference type="PROSITE" id="PS00624"/>
    </source>
</evidence>
<comment type="caution">
    <text evidence="10">The sequence shown here is derived from an EMBL/GenBank/DDBJ whole genome shotgun (WGS) entry which is preliminary data.</text>
</comment>
<evidence type="ECO:0000256" key="7">
    <source>
        <dbReference type="RuleBase" id="RU003968"/>
    </source>
</evidence>
<evidence type="ECO:0000256" key="4">
    <source>
        <dbReference type="ARBA" id="ARBA00022827"/>
    </source>
</evidence>
<dbReference type="EMBL" id="PXOH01000014">
    <property type="protein sequence ID" value="PSF36305.1"/>
    <property type="molecule type" value="Genomic_DNA"/>
</dbReference>
<dbReference type="SUPFAM" id="SSF54373">
    <property type="entry name" value="FAD-linked reductases, C-terminal domain"/>
    <property type="match status" value="1"/>
</dbReference>
<accession>A0A2T1LWL6</accession>
<dbReference type="Pfam" id="PF00732">
    <property type="entry name" value="GMC_oxred_N"/>
    <property type="match status" value="1"/>
</dbReference>
<gene>
    <name evidence="10" type="ORF">C7H19_13955</name>
</gene>
<dbReference type="GO" id="GO:0050660">
    <property type="term" value="F:flavin adenine dinucleotide binding"/>
    <property type="evidence" value="ECO:0007669"/>
    <property type="project" value="InterPro"/>
</dbReference>
<dbReference type="InterPro" id="IPR000172">
    <property type="entry name" value="GMC_OxRdtase_N"/>
</dbReference>
<evidence type="ECO:0000256" key="3">
    <source>
        <dbReference type="ARBA" id="ARBA00022630"/>
    </source>
</evidence>
<evidence type="ECO:0000313" key="11">
    <source>
        <dbReference type="Proteomes" id="UP000239001"/>
    </source>
</evidence>